<accession>A0A1M5FKM2</accession>
<dbReference type="InterPro" id="IPR006683">
    <property type="entry name" value="Thioestr_dom"/>
</dbReference>
<feature type="domain" description="HotDog ACOT-type" evidence="5">
    <location>
        <begin position="14"/>
        <end position="128"/>
    </location>
</feature>
<dbReference type="PANTHER" id="PTHR12655">
    <property type="entry name" value="ACYL-COA THIOESTERASE"/>
    <property type="match status" value="1"/>
</dbReference>
<dbReference type="Proteomes" id="UP000184041">
    <property type="component" value="Unassembled WGS sequence"/>
</dbReference>
<dbReference type="GO" id="GO:0047617">
    <property type="term" value="F:fatty acyl-CoA hydrolase activity"/>
    <property type="evidence" value="ECO:0007669"/>
    <property type="project" value="TreeGrafter"/>
</dbReference>
<evidence type="ECO:0000256" key="2">
    <source>
        <dbReference type="ARBA" id="ARBA00022801"/>
    </source>
</evidence>
<dbReference type="InterPro" id="IPR029069">
    <property type="entry name" value="HotDog_dom_sf"/>
</dbReference>
<keyword evidence="1" id="KW-0677">Repeat</keyword>
<dbReference type="GO" id="GO:0006637">
    <property type="term" value="P:acyl-CoA metabolic process"/>
    <property type="evidence" value="ECO:0007669"/>
    <property type="project" value="TreeGrafter"/>
</dbReference>
<gene>
    <name evidence="6" type="ORF">SAMN05443144_11550</name>
</gene>
<dbReference type="PANTHER" id="PTHR12655:SF0">
    <property type="entry name" value="ACYL-COENZYME A THIOESTERASE 9, MITOCHONDRIAL"/>
    <property type="match status" value="1"/>
</dbReference>
<dbReference type="STRING" id="1194090.SAMN05443144_11550"/>
<keyword evidence="7" id="KW-1185">Reference proteome</keyword>
<protein>
    <submittedName>
        <fullName evidence="6">Acyl-CoA hydrolase</fullName>
    </submittedName>
</protein>
<proteinExistence type="predicted"/>
<dbReference type="SUPFAM" id="SSF54637">
    <property type="entry name" value="Thioesterase/thiol ester dehydrase-isomerase"/>
    <property type="match status" value="2"/>
</dbReference>
<feature type="domain" description="HotDog ACOT-type" evidence="5">
    <location>
        <begin position="198"/>
        <end position="310"/>
    </location>
</feature>
<dbReference type="CDD" id="cd03442">
    <property type="entry name" value="BFIT_BACH"/>
    <property type="match status" value="2"/>
</dbReference>
<evidence type="ECO:0000259" key="5">
    <source>
        <dbReference type="PROSITE" id="PS51770"/>
    </source>
</evidence>
<keyword evidence="2 4" id="KW-0378">Hydrolase</keyword>
<evidence type="ECO:0000256" key="4">
    <source>
        <dbReference type="PROSITE-ProRule" id="PRU01106"/>
    </source>
</evidence>
<dbReference type="Gene3D" id="3.10.129.10">
    <property type="entry name" value="Hotdog Thioesterase"/>
    <property type="match status" value="2"/>
</dbReference>
<dbReference type="InterPro" id="IPR033120">
    <property type="entry name" value="HOTDOG_ACOT"/>
</dbReference>
<name>A0A1M5FKM2_9BACT</name>
<reference evidence="6 7" key="1">
    <citation type="submission" date="2016-11" db="EMBL/GenBank/DDBJ databases">
        <authorList>
            <person name="Jaros S."/>
            <person name="Januszkiewicz K."/>
            <person name="Wedrychowicz H."/>
        </authorList>
    </citation>
    <scope>NUCLEOTIDE SEQUENCE [LARGE SCALE GENOMIC DNA]</scope>
    <source>
        <strain evidence="6 7">DSM 21986</strain>
    </source>
</reference>
<evidence type="ECO:0000256" key="3">
    <source>
        <dbReference type="ARBA" id="ARBA00022946"/>
    </source>
</evidence>
<dbReference type="PROSITE" id="PS51770">
    <property type="entry name" value="HOTDOG_ACOT"/>
    <property type="match status" value="2"/>
</dbReference>
<evidence type="ECO:0000313" key="6">
    <source>
        <dbReference type="EMBL" id="SHF91701.1"/>
    </source>
</evidence>
<dbReference type="AlphaFoldDB" id="A0A1M5FKM2"/>
<sequence>MRPVDTSIERTLPFSTDPSLRRRFMILDKDIPGNMRWGLLLEELDKLAEDIALDYVHQFEPEGRVVTAAVDDIALHVPGDINKDVYLRARINYVGRTSMEVGIRVDQDKEARHSLAACYFTMVARTGREEAAKSLPIPPLEYESDIEKERYEAAIERRQAYREQIDALEDPPSKEEFHHLRALHKAQENEDFDGLLVGNLIRNSMERMYPDQENVPKKIFGGYVIRRAFELSLMHAEEIASHRPVFVRVNRINFLQPIRIGDKLDFTSRIVYTGDTSISIEIDIERTSLDKVTRALSNTCVFTFVNVDHEMKPQPVPKVYPTTYAEDERYLKARRRRKEHLVDIGK</sequence>
<keyword evidence="3" id="KW-0809">Transit peptide</keyword>
<evidence type="ECO:0000313" key="7">
    <source>
        <dbReference type="Proteomes" id="UP000184041"/>
    </source>
</evidence>
<evidence type="ECO:0000256" key="1">
    <source>
        <dbReference type="ARBA" id="ARBA00022737"/>
    </source>
</evidence>
<dbReference type="RefSeq" id="WP_073065552.1">
    <property type="nucleotide sequence ID" value="NZ_FQUS01000015.1"/>
</dbReference>
<dbReference type="OrthoDB" id="9801856at2"/>
<dbReference type="EMBL" id="FQUS01000015">
    <property type="protein sequence ID" value="SHF91701.1"/>
    <property type="molecule type" value="Genomic_DNA"/>
</dbReference>
<dbReference type="Pfam" id="PF03061">
    <property type="entry name" value="4HBT"/>
    <property type="match status" value="2"/>
</dbReference>
<organism evidence="6 7">
    <name type="scientific">Fodinibius roseus</name>
    <dbReference type="NCBI Taxonomy" id="1194090"/>
    <lineage>
        <taxon>Bacteria</taxon>
        <taxon>Pseudomonadati</taxon>
        <taxon>Balneolota</taxon>
        <taxon>Balneolia</taxon>
        <taxon>Balneolales</taxon>
        <taxon>Balneolaceae</taxon>
        <taxon>Fodinibius</taxon>
    </lineage>
</organism>